<gene>
    <name evidence="1" type="ORF">SD10_27065</name>
</gene>
<sequence>MSAVNENSIDKSWEELLDQLQTLVGKRPADLNAVLFLIGVQELGTGPRRFSKEAKQDLMHIAVCRVLSSDGYYTFDGLDKDGWPQWTLAKPIPHGDLLAQENFLKKQVIQYFESLLV</sequence>
<dbReference type="STRING" id="1379870.SD10_27065"/>
<proteinExistence type="predicted"/>
<evidence type="ECO:0000313" key="2">
    <source>
        <dbReference type="Proteomes" id="UP000033054"/>
    </source>
</evidence>
<dbReference type="PATRIC" id="fig|1379870.5.peg.5836"/>
<accession>A0A0E4A0P5</accession>
<dbReference type="RefSeq" id="WP_046578399.1">
    <property type="nucleotide sequence ID" value="NZ_CP010429.1"/>
</dbReference>
<protein>
    <submittedName>
        <fullName evidence="1">Uncharacterized protein</fullName>
    </submittedName>
</protein>
<name>A0A0E4A0P5_9BACT</name>
<dbReference type="EMBL" id="CP010429">
    <property type="protein sequence ID" value="AKD58020.1"/>
    <property type="molecule type" value="Genomic_DNA"/>
</dbReference>
<keyword evidence="2" id="KW-1185">Reference proteome</keyword>
<dbReference type="KEGG" id="srd:SD10_27065"/>
<organism evidence="1 2">
    <name type="scientific">Spirosoma radiotolerans</name>
    <dbReference type="NCBI Taxonomy" id="1379870"/>
    <lineage>
        <taxon>Bacteria</taxon>
        <taxon>Pseudomonadati</taxon>
        <taxon>Bacteroidota</taxon>
        <taxon>Cytophagia</taxon>
        <taxon>Cytophagales</taxon>
        <taxon>Cytophagaceae</taxon>
        <taxon>Spirosoma</taxon>
    </lineage>
</organism>
<dbReference type="HOGENOM" id="CLU_2070122_0_0_10"/>
<dbReference type="AlphaFoldDB" id="A0A0E4A0P5"/>
<dbReference type="OrthoDB" id="794480at2"/>
<evidence type="ECO:0000313" key="1">
    <source>
        <dbReference type="EMBL" id="AKD58020.1"/>
    </source>
</evidence>
<reference evidence="1 2" key="1">
    <citation type="journal article" date="2014" name="Curr. Microbiol.">
        <title>Spirosoma radiotolerans sp. nov., a gamma-radiation-resistant bacterium isolated from gamma ray-irradiated soil.</title>
        <authorList>
            <person name="Lee J.J."/>
            <person name="Srinivasan S."/>
            <person name="Lim S."/>
            <person name="Joe M."/>
            <person name="Im S."/>
            <person name="Bae S.I."/>
            <person name="Park K.R."/>
            <person name="Han J.H."/>
            <person name="Park S.H."/>
            <person name="Joo B.M."/>
            <person name="Park S.J."/>
            <person name="Kim M.K."/>
        </authorList>
    </citation>
    <scope>NUCLEOTIDE SEQUENCE [LARGE SCALE GENOMIC DNA]</scope>
    <source>
        <strain evidence="1 2">DG5A</strain>
    </source>
</reference>
<dbReference type="Proteomes" id="UP000033054">
    <property type="component" value="Chromosome"/>
</dbReference>